<gene>
    <name evidence="3" type="ORF">A6A05_12735</name>
</gene>
<keyword evidence="4" id="KW-1185">Reference proteome</keyword>
<feature type="domain" description="Peptidoglycan binding-like" evidence="2">
    <location>
        <begin position="33"/>
        <end position="77"/>
    </location>
</feature>
<evidence type="ECO:0000313" key="3">
    <source>
        <dbReference type="EMBL" id="OAN49886.1"/>
    </source>
</evidence>
<sequence>MLTPFAERRAGAMLNLKSPIGTNYRVDPNDLMDTKRVLNRLGYYDVPPERGIDDWTDDAMFDGIKRFQKDNGLKVDGFMRPEGPAERTMNAQVAAAQDGDDWEYAGDVDKNNSRDVITNGPAKVEIHNPGPSWNGLEYKVDWYGLDKDGKVIPEYRRPDHDQRNPSQGGIILKPRTEKVFEPPFENPNGYSFRVTYPPQGEYSPFEGSPHIKVYRTKKR</sequence>
<protein>
    <recommendedName>
        <fullName evidence="2">Peptidoglycan binding-like domain-containing protein</fullName>
    </recommendedName>
</protein>
<proteinExistence type="predicted"/>
<reference evidence="3" key="1">
    <citation type="submission" date="2016-04" db="EMBL/GenBank/DDBJ databases">
        <title>Draft genome sequence of freshwater magnetotactic bacteria Magnetospirillum marisnigri SP-1 and Magnetospirillum moscoviense BB-1.</title>
        <authorList>
            <person name="Koziaeva V."/>
            <person name="Dziuba M.V."/>
            <person name="Ivanov T.M."/>
            <person name="Kuznetsov B."/>
            <person name="Grouzdev D.S."/>
        </authorList>
    </citation>
    <scope>NUCLEOTIDE SEQUENCE [LARGE SCALE GENOMIC DNA]</scope>
    <source>
        <strain evidence="3">BB-1</strain>
    </source>
</reference>
<dbReference type="AlphaFoldDB" id="A0A178MMJ2"/>
<dbReference type="STRING" id="1437059.A6A05_12735"/>
<dbReference type="SUPFAM" id="SSF47090">
    <property type="entry name" value="PGBD-like"/>
    <property type="match status" value="1"/>
</dbReference>
<evidence type="ECO:0000313" key="4">
    <source>
        <dbReference type="Proteomes" id="UP000078543"/>
    </source>
</evidence>
<evidence type="ECO:0000259" key="2">
    <source>
        <dbReference type="Pfam" id="PF01471"/>
    </source>
</evidence>
<organism evidence="3 4">
    <name type="scientific">Magnetospirillum moscoviense</name>
    <dbReference type="NCBI Taxonomy" id="1437059"/>
    <lineage>
        <taxon>Bacteria</taxon>
        <taxon>Pseudomonadati</taxon>
        <taxon>Pseudomonadota</taxon>
        <taxon>Alphaproteobacteria</taxon>
        <taxon>Rhodospirillales</taxon>
        <taxon>Rhodospirillaceae</taxon>
        <taxon>Magnetospirillum</taxon>
    </lineage>
</organism>
<dbReference type="Gene3D" id="1.10.101.10">
    <property type="entry name" value="PGBD-like superfamily/PGBD"/>
    <property type="match status" value="1"/>
</dbReference>
<dbReference type="Pfam" id="PF01471">
    <property type="entry name" value="PG_binding_1"/>
    <property type="match status" value="1"/>
</dbReference>
<dbReference type="InterPro" id="IPR002477">
    <property type="entry name" value="Peptidoglycan-bd-like"/>
</dbReference>
<dbReference type="EMBL" id="LWQU01000142">
    <property type="protein sequence ID" value="OAN49886.1"/>
    <property type="molecule type" value="Genomic_DNA"/>
</dbReference>
<dbReference type="InterPro" id="IPR036365">
    <property type="entry name" value="PGBD-like_sf"/>
</dbReference>
<name>A0A178MMJ2_9PROT</name>
<dbReference type="Proteomes" id="UP000078543">
    <property type="component" value="Unassembled WGS sequence"/>
</dbReference>
<dbReference type="InterPro" id="IPR036366">
    <property type="entry name" value="PGBDSf"/>
</dbReference>
<feature type="region of interest" description="Disordered" evidence="1">
    <location>
        <begin position="155"/>
        <end position="189"/>
    </location>
</feature>
<comment type="caution">
    <text evidence="3">The sequence shown here is derived from an EMBL/GenBank/DDBJ whole genome shotgun (WGS) entry which is preliminary data.</text>
</comment>
<evidence type="ECO:0000256" key="1">
    <source>
        <dbReference type="SAM" id="MobiDB-lite"/>
    </source>
</evidence>
<accession>A0A178MMJ2</accession>